<dbReference type="Proteomes" id="UP000198908">
    <property type="component" value="Unassembled WGS sequence"/>
</dbReference>
<feature type="domain" description="SsuA/THI5-like" evidence="5">
    <location>
        <begin position="64"/>
        <end position="267"/>
    </location>
</feature>
<feature type="signal peptide" evidence="4">
    <location>
        <begin position="1"/>
        <end position="46"/>
    </location>
</feature>
<comment type="subcellular location">
    <subcellularLocation>
        <location evidence="1">Periplasm</location>
    </subcellularLocation>
</comment>
<sequence>MRPARLWTTPSPHLLSGILMHDRFTHFGKLLAAALAAALVSSAAHAAETVRLAQNLAPISGLTIIAKERGFFEKNGLDVVVSNFSSGREALQTVLGGGADVATTAEAPVTAAVFAGQKIALLARMEYSDDKTLARTDAHIATPADLRGKRIGFSAGTGSDIYTNTLLQRAGLKPGDVTLVNLRPQDMPAALASGSIDAYDSWEPFISNGKKALGADARELPTQGVYAETFNIVVEQAWLQAHRTAAAAFLRALLEAEQWLKAHPDDAITTIAAATRMPRDDLAAIWHDYVFDLTLDARTLDTLQRHAQWRLATGNAPQGAALPDFGRIVFSAPLAQVAADRVRLPARAGNAQ</sequence>
<feature type="chain" id="PRO_5011517433" evidence="4">
    <location>
        <begin position="47"/>
        <end position="352"/>
    </location>
</feature>
<dbReference type="AlphaFoldDB" id="A0A1G6Q7Y4"/>
<evidence type="ECO:0000256" key="2">
    <source>
        <dbReference type="ARBA" id="ARBA00010742"/>
    </source>
</evidence>
<dbReference type="CDD" id="cd01008">
    <property type="entry name" value="PBP2_NrtA_SsuA_CpmA_like"/>
    <property type="match status" value="1"/>
</dbReference>
<evidence type="ECO:0000313" key="6">
    <source>
        <dbReference type="EMBL" id="SDC88438.1"/>
    </source>
</evidence>
<dbReference type="GO" id="GO:0042918">
    <property type="term" value="P:alkanesulfonate transmembrane transport"/>
    <property type="evidence" value="ECO:0007669"/>
    <property type="project" value="TreeGrafter"/>
</dbReference>
<name>A0A1G6Q7Y4_9BURK</name>
<dbReference type="Pfam" id="PF09084">
    <property type="entry name" value="NMT1"/>
    <property type="match status" value="1"/>
</dbReference>
<protein>
    <submittedName>
        <fullName evidence="6">NitT/TauT family transport system substrate-binding protein</fullName>
    </submittedName>
</protein>
<dbReference type="PANTHER" id="PTHR30024">
    <property type="entry name" value="ALIPHATIC SULFONATES-BINDING PROTEIN-RELATED"/>
    <property type="match status" value="1"/>
</dbReference>
<dbReference type="SUPFAM" id="SSF53850">
    <property type="entry name" value="Periplasmic binding protein-like II"/>
    <property type="match status" value="1"/>
</dbReference>
<keyword evidence="7" id="KW-1185">Reference proteome</keyword>
<dbReference type="GO" id="GO:0042597">
    <property type="term" value="C:periplasmic space"/>
    <property type="evidence" value="ECO:0007669"/>
    <property type="project" value="UniProtKB-SubCell"/>
</dbReference>
<reference evidence="7" key="1">
    <citation type="submission" date="2016-09" db="EMBL/GenBank/DDBJ databases">
        <authorList>
            <person name="Varghese N."/>
            <person name="Submissions S."/>
        </authorList>
    </citation>
    <scope>NUCLEOTIDE SEQUENCE [LARGE SCALE GENOMIC DNA]</scope>
    <source>
        <strain evidence="7">TNe-862</strain>
    </source>
</reference>
<dbReference type="PANTHER" id="PTHR30024:SF47">
    <property type="entry name" value="TAURINE-BINDING PERIPLASMIC PROTEIN"/>
    <property type="match status" value="1"/>
</dbReference>
<organism evidence="6 7">
    <name type="scientific">Paraburkholderia lycopersici</name>
    <dbReference type="NCBI Taxonomy" id="416944"/>
    <lineage>
        <taxon>Bacteria</taxon>
        <taxon>Pseudomonadati</taxon>
        <taxon>Pseudomonadota</taxon>
        <taxon>Betaproteobacteria</taxon>
        <taxon>Burkholderiales</taxon>
        <taxon>Burkholderiaceae</taxon>
        <taxon>Paraburkholderia</taxon>
    </lineage>
</organism>
<evidence type="ECO:0000256" key="4">
    <source>
        <dbReference type="SAM" id="SignalP"/>
    </source>
</evidence>
<evidence type="ECO:0000256" key="3">
    <source>
        <dbReference type="ARBA" id="ARBA00022729"/>
    </source>
</evidence>
<keyword evidence="3 4" id="KW-0732">Signal</keyword>
<comment type="similarity">
    <text evidence="2">Belongs to the bacterial solute-binding protein SsuA/TauA family.</text>
</comment>
<dbReference type="Gene3D" id="3.40.190.10">
    <property type="entry name" value="Periplasmic binding protein-like II"/>
    <property type="match status" value="2"/>
</dbReference>
<dbReference type="InterPro" id="IPR015168">
    <property type="entry name" value="SsuA/THI5"/>
</dbReference>
<evidence type="ECO:0000256" key="1">
    <source>
        <dbReference type="ARBA" id="ARBA00004418"/>
    </source>
</evidence>
<evidence type="ECO:0000259" key="5">
    <source>
        <dbReference type="Pfam" id="PF09084"/>
    </source>
</evidence>
<dbReference type="STRING" id="416944.SAMN05421548_111119"/>
<gene>
    <name evidence="6" type="ORF">SAMN05421548_111119</name>
</gene>
<accession>A0A1G6Q7Y4</accession>
<dbReference type="EMBL" id="FMYQ01000011">
    <property type="protein sequence ID" value="SDC88438.1"/>
    <property type="molecule type" value="Genomic_DNA"/>
</dbReference>
<proteinExistence type="inferred from homology"/>
<evidence type="ECO:0000313" key="7">
    <source>
        <dbReference type="Proteomes" id="UP000198908"/>
    </source>
</evidence>